<evidence type="ECO:0000256" key="1">
    <source>
        <dbReference type="PIRSR" id="PIRSR613078-1"/>
    </source>
</evidence>
<sequence length="216" mass="24405">MPRLLLVRHGETEWSLNGFTGRSDIALTARGEQQVREMAPLLIGEGRAIDPKDLCTVLVSPRSRTQKTFDLLFENIPASDMPSRILSEEVREWDYGEYEGLRTKEVREKQPDWDVWRDGCVGGESADEMRDRADKVIAMVRQHHKEYVEGSSHTRDVLIIAHGHINGALVVRWLNSDLGLGTHFNVKPGGVTILSYNHDSLNEPALDGFNLYADLK</sequence>
<proteinExistence type="predicted"/>
<dbReference type="PANTHER" id="PTHR48100">
    <property type="entry name" value="BROAD-SPECIFICITY PHOSPHATASE YOR283W-RELATED"/>
    <property type="match status" value="1"/>
</dbReference>
<dbReference type="CDD" id="cd07067">
    <property type="entry name" value="HP_PGM_like"/>
    <property type="match status" value="1"/>
</dbReference>
<reference evidence="4" key="1">
    <citation type="journal article" date="2012" name="Science">
        <title>The Paleozoic origin of enzymatic lignin decomposition reconstructed from 31 fungal genomes.</title>
        <authorList>
            <person name="Floudas D."/>
            <person name="Binder M."/>
            <person name="Riley R."/>
            <person name="Barry K."/>
            <person name="Blanchette R.A."/>
            <person name="Henrissat B."/>
            <person name="Martinez A.T."/>
            <person name="Otillar R."/>
            <person name="Spatafora J.W."/>
            <person name="Yadav J.S."/>
            <person name="Aerts A."/>
            <person name="Benoit I."/>
            <person name="Boyd A."/>
            <person name="Carlson A."/>
            <person name="Copeland A."/>
            <person name="Coutinho P.M."/>
            <person name="de Vries R.P."/>
            <person name="Ferreira P."/>
            <person name="Findley K."/>
            <person name="Foster B."/>
            <person name="Gaskell J."/>
            <person name="Glotzer D."/>
            <person name="Gorecki P."/>
            <person name="Heitman J."/>
            <person name="Hesse C."/>
            <person name="Hori C."/>
            <person name="Igarashi K."/>
            <person name="Jurgens J.A."/>
            <person name="Kallen N."/>
            <person name="Kersten P."/>
            <person name="Kohler A."/>
            <person name="Kuees U."/>
            <person name="Kumar T.K.A."/>
            <person name="Kuo A."/>
            <person name="LaButti K."/>
            <person name="Larrondo L.F."/>
            <person name="Lindquist E."/>
            <person name="Ling A."/>
            <person name="Lombard V."/>
            <person name="Lucas S."/>
            <person name="Lundell T."/>
            <person name="Martin R."/>
            <person name="McLaughlin D.J."/>
            <person name="Morgenstern I."/>
            <person name="Morin E."/>
            <person name="Murat C."/>
            <person name="Nagy L.G."/>
            <person name="Nolan M."/>
            <person name="Ohm R.A."/>
            <person name="Patyshakuliyeva A."/>
            <person name="Rokas A."/>
            <person name="Ruiz-Duenas F.J."/>
            <person name="Sabat G."/>
            <person name="Salamov A."/>
            <person name="Samejima M."/>
            <person name="Schmutz J."/>
            <person name="Slot J.C."/>
            <person name="St John F."/>
            <person name="Stenlid J."/>
            <person name="Sun H."/>
            <person name="Sun S."/>
            <person name="Syed K."/>
            <person name="Tsang A."/>
            <person name="Wiebenga A."/>
            <person name="Young D."/>
            <person name="Pisabarro A."/>
            <person name="Eastwood D.C."/>
            <person name="Martin F."/>
            <person name="Cullen D."/>
            <person name="Grigoriev I.V."/>
            <person name="Hibbett D.S."/>
        </authorList>
    </citation>
    <scope>NUCLEOTIDE SEQUENCE [LARGE SCALE GENOMIC DNA]</scope>
    <source>
        <strain evidence="4">RWD-64-598 SS2</strain>
    </source>
</reference>
<accession>A0A5M3MWM1</accession>
<dbReference type="InterPro" id="IPR013078">
    <property type="entry name" value="His_Pase_superF_clade-1"/>
</dbReference>
<dbReference type="SUPFAM" id="SSF53254">
    <property type="entry name" value="Phosphoglycerate mutase-like"/>
    <property type="match status" value="1"/>
</dbReference>
<dbReference type="InterPro" id="IPR050275">
    <property type="entry name" value="PGM_Phosphatase"/>
</dbReference>
<organism evidence="3 4">
    <name type="scientific">Coniophora puteana (strain RWD-64-598)</name>
    <name type="common">Brown rot fungus</name>
    <dbReference type="NCBI Taxonomy" id="741705"/>
    <lineage>
        <taxon>Eukaryota</taxon>
        <taxon>Fungi</taxon>
        <taxon>Dikarya</taxon>
        <taxon>Basidiomycota</taxon>
        <taxon>Agaricomycotina</taxon>
        <taxon>Agaricomycetes</taxon>
        <taxon>Agaricomycetidae</taxon>
        <taxon>Boletales</taxon>
        <taxon>Coniophorineae</taxon>
        <taxon>Coniophoraceae</taxon>
        <taxon>Coniophora</taxon>
    </lineage>
</organism>
<feature type="binding site" evidence="2">
    <location>
        <begin position="92"/>
        <end position="95"/>
    </location>
    <ligand>
        <name>substrate</name>
    </ligand>
</feature>
<name>A0A5M3MWM1_CONPW</name>
<dbReference type="RefSeq" id="XP_007766327.1">
    <property type="nucleotide sequence ID" value="XM_007768137.1"/>
</dbReference>
<feature type="active site" description="Proton donor/acceptor" evidence="1">
    <location>
        <position position="92"/>
    </location>
</feature>
<feature type="active site" description="Tele-phosphohistidine intermediate" evidence="1">
    <location>
        <position position="9"/>
    </location>
</feature>
<dbReference type="AlphaFoldDB" id="A0A5M3MWM1"/>
<comment type="caution">
    <text evidence="3">The sequence shown here is derived from an EMBL/GenBank/DDBJ whole genome shotgun (WGS) entry which is preliminary data.</text>
</comment>
<evidence type="ECO:0000313" key="3">
    <source>
        <dbReference type="EMBL" id="EIW83542.1"/>
    </source>
</evidence>
<feature type="binding site" evidence="2">
    <location>
        <begin position="20"/>
        <end position="21"/>
    </location>
    <ligand>
        <name>substrate</name>
    </ligand>
</feature>
<protein>
    <submittedName>
        <fullName evidence="3">Phosphoglycerate mutase-like protein</fullName>
    </submittedName>
</protein>
<evidence type="ECO:0000313" key="4">
    <source>
        <dbReference type="Proteomes" id="UP000053558"/>
    </source>
</evidence>
<dbReference type="OrthoDB" id="4818801at2759"/>
<dbReference type="SMART" id="SM00855">
    <property type="entry name" value="PGAM"/>
    <property type="match status" value="1"/>
</dbReference>
<dbReference type="GO" id="GO:0050278">
    <property type="term" value="F:sedoheptulose-bisphosphatase activity"/>
    <property type="evidence" value="ECO:0007669"/>
    <property type="project" value="TreeGrafter"/>
</dbReference>
<dbReference type="KEGG" id="cput:CONPUDRAFT_52195"/>
<dbReference type="Pfam" id="PF00300">
    <property type="entry name" value="His_Phos_1"/>
    <property type="match status" value="1"/>
</dbReference>
<dbReference type="OMA" id="GWLIWRD"/>
<keyword evidence="4" id="KW-1185">Reference proteome</keyword>
<dbReference type="EMBL" id="JH711576">
    <property type="protein sequence ID" value="EIW83542.1"/>
    <property type="molecule type" value="Genomic_DNA"/>
</dbReference>
<dbReference type="Gene3D" id="3.40.50.1240">
    <property type="entry name" value="Phosphoglycerate mutase-like"/>
    <property type="match status" value="1"/>
</dbReference>
<dbReference type="Proteomes" id="UP000053558">
    <property type="component" value="Unassembled WGS sequence"/>
</dbReference>
<feature type="binding site" evidence="2">
    <location>
        <position position="64"/>
    </location>
    <ligand>
        <name>substrate</name>
    </ligand>
</feature>
<dbReference type="GeneID" id="19207498"/>
<dbReference type="InterPro" id="IPR029033">
    <property type="entry name" value="His_PPase_superfam"/>
</dbReference>
<dbReference type="GO" id="GO:0046390">
    <property type="term" value="P:ribose phosphate biosynthetic process"/>
    <property type="evidence" value="ECO:0007669"/>
    <property type="project" value="TreeGrafter"/>
</dbReference>
<dbReference type="PANTHER" id="PTHR48100:SF15">
    <property type="entry name" value="SEDOHEPTULOSE 1,7-BISPHOSPHATASE"/>
    <property type="match status" value="1"/>
</dbReference>
<evidence type="ECO:0000256" key="2">
    <source>
        <dbReference type="PIRSR" id="PIRSR613078-2"/>
    </source>
</evidence>
<gene>
    <name evidence="3" type="ORF">CONPUDRAFT_52195</name>
</gene>